<feature type="region of interest" description="Disordered" evidence="1">
    <location>
        <begin position="261"/>
        <end position="292"/>
    </location>
</feature>
<sequence>MNEQDAIVLGKQSFTMIGYLASSSDIIITRDSDLMLKITPRTDYPDSVDFTVLPPQINVFVKNNPGLSFKDDKDLDFQDRLEKAYEAFGDKWFVTTPNFTYNDETGKYYVVAYDVQEIGRNEGVAPEQVKFWRLPIFHPMNTYNRPKNRHEFEDALLKGKVVGNIIPWPADADEAPHGIIWRESADEITLYTGIESQAVHSAGLSFFPKNGKTIQSVHLTLDDNEWFPNFLEFQNSPIGYIPVDIYEKYEHLSEDFSPISLSGDPENEETHIVSDNTSGGPSTNSEPIENTVPSTADALRDMTYKKDQQEKFIHHLMLETERSGLHYALKDLINFHTAMESDGLVILSGLSGTGKSKLVNAYAQALGIVHSGHSSKQLCFVPVRPFWADDSDLLGYADMANNVYRPADSGLVDVLIDASKNQGRMYIVVFDEMNLARVEHYFSQFLSVLEMSPQSRYISLYNPKLASRLYNSESYPAQVQIHNNVLFVGTVNTDESTFQFSDKVLDRSNVISLHILPFNQHYAKVSQSSKPDTDENGDSEITSLIYRNLSSKDLQMPLTDQEKSLLWDLHQALNKQDRNYGIGWRIVAQIDSFVKNLPSFPDGVSREEALDLQIVQRVLTKVRGSEEQLKELLGDDTTTGSLAEVLDKYSGLYKFTASRELLEQKARELKLYGFTM</sequence>
<comment type="caution">
    <text evidence="2">The sequence shown here is derived from an EMBL/GenBank/DDBJ whole genome shotgun (WGS) entry which is preliminary data.</text>
</comment>
<evidence type="ECO:0000313" key="2">
    <source>
        <dbReference type="EMBL" id="MFD1428803.1"/>
    </source>
</evidence>
<reference evidence="3" key="1">
    <citation type="journal article" date="2019" name="Int. J. Syst. Evol. Microbiol.">
        <title>The Global Catalogue of Microorganisms (GCM) 10K type strain sequencing project: providing services to taxonomists for standard genome sequencing and annotation.</title>
        <authorList>
            <consortium name="The Broad Institute Genomics Platform"/>
            <consortium name="The Broad Institute Genome Sequencing Center for Infectious Disease"/>
            <person name="Wu L."/>
            <person name="Ma J."/>
        </authorList>
    </citation>
    <scope>NUCLEOTIDE SEQUENCE [LARGE SCALE GENOMIC DNA]</scope>
    <source>
        <strain evidence="3">CCM 8980</strain>
    </source>
</reference>
<dbReference type="Gene3D" id="3.40.50.300">
    <property type="entry name" value="P-loop containing nucleotide triphosphate hydrolases"/>
    <property type="match status" value="1"/>
</dbReference>
<dbReference type="SUPFAM" id="SSF52540">
    <property type="entry name" value="P-loop containing nucleoside triphosphate hydrolases"/>
    <property type="match status" value="1"/>
</dbReference>
<gene>
    <name evidence="2" type="ORF">ACFQ4P_00895</name>
</gene>
<accession>A0ABW4CE24</accession>
<name>A0ABW4CE24_9LACO</name>
<dbReference type="RefSeq" id="WP_225877853.1">
    <property type="nucleotide sequence ID" value="NZ_BOLQ01000001.1"/>
</dbReference>
<organism evidence="2 3">
    <name type="scientific">Lacticaseibacillus mingshuiensis</name>
    <dbReference type="NCBI Taxonomy" id="2799574"/>
    <lineage>
        <taxon>Bacteria</taxon>
        <taxon>Bacillati</taxon>
        <taxon>Bacillota</taxon>
        <taxon>Bacilli</taxon>
        <taxon>Lactobacillales</taxon>
        <taxon>Lactobacillaceae</taxon>
        <taxon>Lacticaseibacillus</taxon>
    </lineage>
</organism>
<evidence type="ECO:0000256" key="1">
    <source>
        <dbReference type="SAM" id="MobiDB-lite"/>
    </source>
</evidence>
<dbReference type="InterPro" id="IPR027417">
    <property type="entry name" value="P-loop_NTPase"/>
</dbReference>
<evidence type="ECO:0000313" key="3">
    <source>
        <dbReference type="Proteomes" id="UP001597196"/>
    </source>
</evidence>
<feature type="compositionally biased region" description="Polar residues" evidence="1">
    <location>
        <begin position="273"/>
        <end position="292"/>
    </location>
</feature>
<protein>
    <submittedName>
        <fullName evidence="2">McrB family protein</fullName>
    </submittedName>
</protein>
<dbReference type="EMBL" id="JBHTOC010000001">
    <property type="protein sequence ID" value="MFD1428803.1"/>
    <property type="molecule type" value="Genomic_DNA"/>
</dbReference>
<dbReference type="Proteomes" id="UP001597196">
    <property type="component" value="Unassembled WGS sequence"/>
</dbReference>
<proteinExistence type="predicted"/>
<keyword evidence="3" id="KW-1185">Reference proteome</keyword>